<evidence type="ECO:0000259" key="1">
    <source>
        <dbReference type="Pfam" id="PF01571"/>
    </source>
</evidence>
<dbReference type="InterPro" id="IPR029043">
    <property type="entry name" value="GcvT/YgfZ_C"/>
</dbReference>
<feature type="domain" description="Aminomethyltransferase C-terminal" evidence="2">
    <location>
        <begin position="280"/>
        <end position="338"/>
    </location>
</feature>
<dbReference type="InterPro" id="IPR027266">
    <property type="entry name" value="TrmE/GcvT-like"/>
</dbReference>
<dbReference type="PIRSF" id="PIRSF006487">
    <property type="entry name" value="GcvT"/>
    <property type="match status" value="1"/>
</dbReference>
<dbReference type="Proteomes" id="UP000220192">
    <property type="component" value="Unassembled WGS sequence"/>
</dbReference>
<dbReference type="SUPFAM" id="SSF101790">
    <property type="entry name" value="Aminomethyltransferase beta-barrel domain"/>
    <property type="match status" value="1"/>
</dbReference>
<evidence type="ECO:0000313" key="4">
    <source>
        <dbReference type="Proteomes" id="UP000220192"/>
    </source>
</evidence>
<evidence type="ECO:0000259" key="2">
    <source>
        <dbReference type="Pfam" id="PF08669"/>
    </source>
</evidence>
<name>A0A2A7D2J4_BACAN</name>
<organism evidence="3 4">
    <name type="scientific">Bacillus anthracis</name>
    <name type="common">anthrax bacterium</name>
    <dbReference type="NCBI Taxonomy" id="1392"/>
    <lineage>
        <taxon>Bacteria</taxon>
        <taxon>Bacillati</taxon>
        <taxon>Bacillota</taxon>
        <taxon>Bacilli</taxon>
        <taxon>Bacillales</taxon>
        <taxon>Bacillaceae</taxon>
        <taxon>Bacillus</taxon>
        <taxon>Bacillus cereus group</taxon>
    </lineage>
</organism>
<protein>
    <submittedName>
        <fullName evidence="3">Aminomethyltransferase</fullName>
    </submittedName>
</protein>
<evidence type="ECO:0000313" key="3">
    <source>
        <dbReference type="EMBL" id="PDZ14120.1"/>
    </source>
</evidence>
<dbReference type="Pfam" id="PF01571">
    <property type="entry name" value="GCV_T"/>
    <property type="match status" value="1"/>
</dbReference>
<dbReference type="SUPFAM" id="SSF103025">
    <property type="entry name" value="Folate-binding domain"/>
    <property type="match status" value="1"/>
</dbReference>
<feature type="domain" description="GCVT N-terminal" evidence="1">
    <location>
        <begin position="22"/>
        <end position="260"/>
    </location>
</feature>
<dbReference type="InterPro" id="IPR006222">
    <property type="entry name" value="GCVT_N"/>
</dbReference>
<keyword evidence="3" id="KW-0489">Methyltransferase</keyword>
<keyword evidence="3" id="KW-0808">Transferase</keyword>
<dbReference type="GO" id="GO:0032259">
    <property type="term" value="P:methylation"/>
    <property type="evidence" value="ECO:0007669"/>
    <property type="project" value="UniProtKB-KW"/>
</dbReference>
<dbReference type="InterPro" id="IPR028896">
    <property type="entry name" value="GcvT/YgfZ/DmdA"/>
</dbReference>
<dbReference type="PANTHER" id="PTHR43757">
    <property type="entry name" value="AMINOMETHYLTRANSFERASE"/>
    <property type="match status" value="1"/>
</dbReference>
<sequence>MTYRKSPANESVEAITKIVGNQNVPCFFNGLEEEYKAIREEVAVLDFSFNTFLKVSGDAAASFLQEIITKDLDYLTEEQTVNCLMLDEDGHLVADLTVYVMENGYILEIEPSLSEKAQDYLQSRLKDGVVIENLAGKLHMIQLEGPKSWEVAQSLLPFPIEILPYKNFAPFNFEGHNLYIARLGYTAEYGYKVFGPEAGINLFWKALFAYDLSEINIRQIGLDALDVCRLEVRFPDLSKEATSSKLIVESGVNWLLDFNKEFIGKDKNLEGLTSGLSQVLVCFTSDSKISKNQNIIVDGNKVGYIQHALYSPGLNRNIGVAYLDEMYVASGLTFTLDNDMTIKTVSSPMIYPKSLSIRIG</sequence>
<accession>A0A2A7D2J4</accession>
<comment type="caution">
    <text evidence="3">The sequence shown here is derived from an EMBL/GenBank/DDBJ whole genome shotgun (WGS) entry which is preliminary data.</text>
</comment>
<proteinExistence type="predicted"/>
<dbReference type="RefSeq" id="WP_097841923.1">
    <property type="nucleotide sequence ID" value="NZ_NVLX01000031.1"/>
</dbReference>
<dbReference type="GO" id="GO:0005829">
    <property type="term" value="C:cytosol"/>
    <property type="evidence" value="ECO:0007669"/>
    <property type="project" value="TreeGrafter"/>
</dbReference>
<dbReference type="PANTHER" id="PTHR43757:SF2">
    <property type="entry name" value="AMINOMETHYLTRANSFERASE, MITOCHONDRIAL"/>
    <property type="match status" value="1"/>
</dbReference>
<gene>
    <name evidence="3" type="ORF">CON16_26510</name>
</gene>
<dbReference type="EMBL" id="NVLX01000031">
    <property type="protein sequence ID" value="PDZ14120.1"/>
    <property type="molecule type" value="Genomic_DNA"/>
</dbReference>
<dbReference type="AlphaFoldDB" id="A0A2A7D2J4"/>
<dbReference type="Pfam" id="PF08669">
    <property type="entry name" value="GCV_T_C"/>
    <property type="match status" value="1"/>
</dbReference>
<dbReference type="InterPro" id="IPR013977">
    <property type="entry name" value="GcvT_C"/>
</dbReference>
<dbReference type="GO" id="GO:0008168">
    <property type="term" value="F:methyltransferase activity"/>
    <property type="evidence" value="ECO:0007669"/>
    <property type="project" value="UniProtKB-KW"/>
</dbReference>
<reference evidence="3 4" key="1">
    <citation type="submission" date="2017-09" db="EMBL/GenBank/DDBJ databases">
        <title>Large-scale bioinformatics analysis of Bacillus genomes uncovers conserved roles of natural products in bacterial physiology.</title>
        <authorList>
            <consortium name="Agbiome Team Llc"/>
            <person name="Bleich R.M."/>
            <person name="Grubbs K.J."/>
            <person name="Santa Maria K.C."/>
            <person name="Allen S.E."/>
            <person name="Farag S."/>
            <person name="Shank E.A."/>
            <person name="Bowers A."/>
        </authorList>
    </citation>
    <scope>NUCLEOTIDE SEQUENCE [LARGE SCALE GENOMIC DNA]</scope>
    <source>
        <strain evidence="3 4">AFS095574</strain>
    </source>
</reference>
<dbReference type="Gene3D" id="3.30.1360.120">
    <property type="entry name" value="Probable tRNA modification gtpase trme, domain 1"/>
    <property type="match status" value="1"/>
</dbReference>